<dbReference type="Proteomes" id="UP001606301">
    <property type="component" value="Unassembled WGS sequence"/>
</dbReference>
<keyword evidence="2" id="KW-1185">Reference proteome</keyword>
<accession>A0ABW7FFL7</accession>
<dbReference type="RefSeq" id="WP_394396659.1">
    <property type="nucleotide sequence ID" value="NZ_JBIGHW010000003.1"/>
</dbReference>
<protein>
    <submittedName>
        <fullName evidence="1">Uncharacterized protein</fullName>
    </submittedName>
</protein>
<evidence type="ECO:0000313" key="2">
    <source>
        <dbReference type="Proteomes" id="UP001606301"/>
    </source>
</evidence>
<proteinExistence type="predicted"/>
<gene>
    <name evidence="1" type="ORF">ACG0Z3_07495</name>
</gene>
<evidence type="ECO:0000313" key="1">
    <source>
        <dbReference type="EMBL" id="MFG6440524.1"/>
    </source>
</evidence>
<organism evidence="1 2">
    <name type="scientific">Pelomonas margarita</name>
    <dbReference type="NCBI Taxonomy" id="3299031"/>
    <lineage>
        <taxon>Bacteria</taxon>
        <taxon>Pseudomonadati</taxon>
        <taxon>Pseudomonadota</taxon>
        <taxon>Betaproteobacteria</taxon>
        <taxon>Burkholderiales</taxon>
        <taxon>Sphaerotilaceae</taxon>
        <taxon>Roseateles</taxon>
    </lineage>
</organism>
<dbReference type="EMBL" id="JBIGHW010000003">
    <property type="protein sequence ID" value="MFG6440524.1"/>
    <property type="molecule type" value="Genomic_DNA"/>
</dbReference>
<reference evidence="1 2" key="1">
    <citation type="submission" date="2024-08" db="EMBL/GenBank/DDBJ databases">
        <authorList>
            <person name="Lu H."/>
        </authorList>
    </citation>
    <scope>NUCLEOTIDE SEQUENCE [LARGE SCALE GENOMIC DNA]</scope>
    <source>
        <strain evidence="1 2">LKC17W</strain>
    </source>
</reference>
<comment type="caution">
    <text evidence="1">The sequence shown here is derived from an EMBL/GenBank/DDBJ whole genome shotgun (WGS) entry which is preliminary data.</text>
</comment>
<sequence>MAADAKGQSWAILAASEMGKGVWLKARLKADKPARLVIWDTNDEYQAAAREVATFAELLAAIHAPRFAVRYVPKGKTAKALRAEFETFCTLVYVAEGATIVVEELADVTASS</sequence>
<name>A0ABW7FFL7_9BURK</name>